<gene>
    <name evidence="1" type="ORF">Abin_008_021</name>
    <name evidence="2" type="ORF">AIN02nite_27450</name>
</gene>
<accession>A0A6N3T928</accession>
<protein>
    <submittedName>
        <fullName evidence="2">Uncharacterized protein</fullName>
    </submittedName>
</protein>
<evidence type="ECO:0000313" key="2">
    <source>
        <dbReference type="EMBL" id="GEN04720.1"/>
    </source>
</evidence>
<dbReference type="AlphaFoldDB" id="A0A6N3T928"/>
<evidence type="ECO:0000313" key="3">
    <source>
        <dbReference type="Proteomes" id="UP000032673"/>
    </source>
</evidence>
<evidence type="ECO:0000313" key="1">
    <source>
        <dbReference type="EMBL" id="GAN62515.1"/>
    </source>
</evidence>
<comment type="caution">
    <text evidence="2">The sequence shown here is derived from an EMBL/GenBank/DDBJ whole genome shotgun (WGS) entry which is preliminary data.</text>
</comment>
<dbReference type="Proteomes" id="UP000032673">
    <property type="component" value="Unassembled WGS sequence"/>
</dbReference>
<name>A0A6N3T928_9PROT</name>
<keyword evidence="3" id="KW-1185">Reference proteome</keyword>
<reference evidence="1 3" key="1">
    <citation type="submission" date="2012-11" db="EMBL/GenBank/DDBJ databases">
        <title>Whole genome sequence of Acetobacter indonesiensis 5H-1.</title>
        <authorList>
            <person name="Azuma Y."/>
            <person name="Higashiura N."/>
            <person name="Hirakawa H."/>
            <person name="Matsushita K."/>
        </authorList>
    </citation>
    <scope>NUCLEOTIDE SEQUENCE [LARGE SCALE GENOMIC DNA]</scope>
    <source>
        <strain evidence="1 3">5H-1</strain>
    </source>
</reference>
<organism evidence="2 4">
    <name type="scientific">Acetobacter indonesiensis</name>
    <dbReference type="NCBI Taxonomy" id="104101"/>
    <lineage>
        <taxon>Bacteria</taxon>
        <taxon>Pseudomonadati</taxon>
        <taxon>Pseudomonadota</taxon>
        <taxon>Alphaproteobacteria</taxon>
        <taxon>Acetobacterales</taxon>
        <taxon>Acetobacteraceae</taxon>
        <taxon>Acetobacter</taxon>
    </lineage>
</organism>
<dbReference type="EMBL" id="BAMW01000008">
    <property type="protein sequence ID" value="GAN62515.1"/>
    <property type="molecule type" value="Genomic_DNA"/>
</dbReference>
<dbReference type="Proteomes" id="UP000321104">
    <property type="component" value="Unassembled WGS sequence"/>
</dbReference>
<sequence>MLIGKDERLPLVPTYHRGDLKMLKASGDYSCVSDIVSFIDESGINGLVRNLKPQDDEKISLICALPIPAEDISFVRRLVAPYYKIFSDAAPIGQKLHVTSAFAPDQEQWRVAAEVARNGIFDVIKNRKLIIIYAARRCGRTRLAYERNKEDRVKAALINQESDLTIPGIERPGNEFTLELPMLTLLAKINSFLYKLGRLRSDICSDEIDPKWRRAYGKIIKDLHEIRESDCYVIKRKISTNEVIKFDAKIKLETNIEEIPSRIGLILDSKKGQCVGDDPLIFMADIVANHLHRHLSSLDISSPLNASESITGWELGVRTVISKNSCLLDIV</sequence>
<reference evidence="2 4" key="2">
    <citation type="submission" date="2019-07" db="EMBL/GenBank/DDBJ databases">
        <title>Whole genome shotgun sequence of Acetobacter indonesiensis NBRC 16471.</title>
        <authorList>
            <person name="Hosoyama A."/>
            <person name="Uohara A."/>
            <person name="Ohji S."/>
            <person name="Ichikawa N."/>
        </authorList>
    </citation>
    <scope>NUCLEOTIDE SEQUENCE [LARGE SCALE GENOMIC DNA]</scope>
    <source>
        <strain evidence="2 4">NBRC 16471</strain>
    </source>
</reference>
<proteinExistence type="predicted"/>
<evidence type="ECO:0000313" key="4">
    <source>
        <dbReference type="Proteomes" id="UP000321104"/>
    </source>
</evidence>
<dbReference type="EMBL" id="BJXQ01000025">
    <property type="protein sequence ID" value="GEN04720.1"/>
    <property type="molecule type" value="Genomic_DNA"/>
</dbReference>